<keyword evidence="3" id="KW-1185">Reference proteome</keyword>
<feature type="compositionally biased region" description="Basic and acidic residues" evidence="1">
    <location>
        <begin position="27"/>
        <end position="55"/>
    </location>
</feature>
<evidence type="ECO:0000313" key="2">
    <source>
        <dbReference type="Ensembl" id="ENSBJAP00000005730.1"/>
    </source>
</evidence>
<reference evidence="2" key="2">
    <citation type="submission" date="2025-09" db="UniProtKB">
        <authorList>
            <consortium name="Ensembl"/>
        </authorList>
    </citation>
    <scope>IDENTIFICATION</scope>
</reference>
<organism evidence="2 3">
    <name type="scientific">Buteo japonicus</name>
    <dbReference type="NCBI Taxonomy" id="224669"/>
    <lineage>
        <taxon>Eukaryota</taxon>
        <taxon>Metazoa</taxon>
        <taxon>Chordata</taxon>
        <taxon>Craniata</taxon>
        <taxon>Vertebrata</taxon>
        <taxon>Euteleostomi</taxon>
        <taxon>Archelosauria</taxon>
        <taxon>Archosauria</taxon>
        <taxon>Dinosauria</taxon>
        <taxon>Saurischia</taxon>
        <taxon>Theropoda</taxon>
        <taxon>Coelurosauria</taxon>
        <taxon>Aves</taxon>
        <taxon>Neognathae</taxon>
        <taxon>Neoaves</taxon>
        <taxon>Telluraves</taxon>
        <taxon>Accipitrimorphae</taxon>
        <taxon>Accipitriformes</taxon>
        <taxon>Accipitridae</taxon>
        <taxon>Accipitrinae</taxon>
        <taxon>Buteo</taxon>
    </lineage>
</organism>
<dbReference type="Proteomes" id="UP000694555">
    <property type="component" value="Unplaced"/>
</dbReference>
<feature type="region of interest" description="Disordered" evidence="1">
    <location>
        <begin position="1"/>
        <end position="59"/>
    </location>
</feature>
<evidence type="ECO:0000313" key="3">
    <source>
        <dbReference type="Proteomes" id="UP000694555"/>
    </source>
</evidence>
<protein>
    <submittedName>
        <fullName evidence="2">Uncharacterized protein</fullName>
    </submittedName>
</protein>
<sequence length="149" mass="18441">MHHCKRYRSPEQESYLGHRWKRKRSRSRDYEGRLRYPPRRDLARRSRSRSHDRMPYHRRYRRDSDAYRFEDRSPSFGEDYYSTRSRNWRRSRGREQHRLRKHQHHCRKRRTRSCSSASSVSSIQNEFRIVQGFNCSCLLSALNTLGEYL</sequence>
<accession>A0A8C0HFS9</accession>
<reference evidence="2" key="1">
    <citation type="submission" date="2025-08" db="UniProtKB">
        <authorList>
            <consortium name="Ensembl"/>
        </authorList>
    </citation>
    <scope>IDENTIFICATION</scope>
</reference>
<evidence type="ECO:0000256" key="1">
    <source>
        <dbReference type="SAM" id="MobiDB-lite"/>
    </source>
</evidence>
<proteinExistence type="predicted"/>
<dbReference type="AlphaFoldDB" id="A0A8C0HFS9"/>
<dbReference type="Ensembl" id="ENSBJAT00000005901.1">
    <property type="protein sequence ID" value="ENSBJAP00000005730.1"/>
    <property type="gene ID" value="ENSBJAG00000004120.1"/>
</dbReference>
<name>A0A8C0HFS9_9AVES</name>